<evidence type="ECO:0000313" key="3">
    <source>
        <dbReference type="EMBL" id="KFK28620.1"/>
    </source>
</evidence>
<dbReference type="SMART" id="SM00612">
    <property type="entry name" value="Kelch"/>
    <property type="match status" value="1"/>
</dbReference>
<evidence type="ECO:0000256" key="1">
    <source>
        <dbReference type="SAM" id="MobiDB-lite"/>
    </source>
</evidence>
<dbReference type="EMBL" id="CM002875">
    <property type="protein sequence ID" value="KFK28620.1"/>
    <property type="molecule type" value="Genomic_DNA"/>
</dbReference>
<dbReference type="InterPro" id="IPR001810">
    <property type="entry name" value="F-box_dom"/>
</dbReference>
<dbReference type="PANTHER" id="PTHR24414:SF91">
    <property type="entry name" value="(RAPE) HYPOTHETICAL PROTEIN"/>
    <property type="match status" value="1"/>
</dbReference>
<dbReference type="InterPro" id="IPR036047">
    <property type="entry name" value="F-box-like_dom_sf"/>
</dbReference>
<dbReference type="CDD" id="cd22152">
    <property type="entry name" value="F-box_AtAFR-like"/>
    <property type="match status" value="1"/>
</dbReference>
<evidence type="ECO:0000259" key="2">
    <source>
        <dbReference type="PROSITE" id="PS50181"/>
    </source>
</evidence>
<dbReference type="Gramene" id="KFK28620">
    <property type="protein sequence ID" value="KFK28620"/>
    <property type="gene ID" value="AALP_AA7G023100"/>
</dbReference>
<dbReference type="InterPro" id="IPR050354">
    <property type="entry name" value="F-box/kelch-repeat_ARATH"/>
</dbReference>
<dbReference type="Pfam" id="PF25210">
    <property type="entry name" value="Kelch_FKB95"/>
    <property type="match status" value="1"/>
</dbReference>
<dbReference type="Proteomes" id="UP000029120">
    <property type="component" value="Chromosome 7"/>
</dbReference>
<proteinExistence type="predicted"/>
<dbReference type="OrthoDB" id="1113392at2759"/>
<name>A0A087GFG8_ARAAL</name>
<reference evidence="4" key="1">
    <citation type="journal article" date="2015" name="Nat. Plants">
        <title>Genome expansion of Arabis alpina linked with retrotransposition and reduced symmetric DNA methylation.</title>
        <authorList>
            <person name="Willing E.M."/>
            <person name="Rawat V."/>
            <person name="Mandakova T."/>
            <person name="Maumus F."/>
            <person name="James G.V."/>
            <person name="Nordstroem K.J."/>
            <person name="Becker C."/>
            <person name="Warthmann N."/>
            <person name="Chica C."/>
            <person name="Szarzynska B."/>
            <person name="Zytnicki M."/>
            <person name="Albani M.C."/>
            <person name="Kiefer C."/>
            <person name="Bergonzi S."/>
            <person name="Castaings L."/>
            <person name="Mateos J.L."/>
            <person name="Berns M.C."/>
            <person name="Bujdoso N."/>
            <person name="Piofczyk T."/>
            <person name="de Lorenzo L."/>
            <person name="Barrero-Sicilia C."/>
            <person name="Mateos I."/>
            <person name="Piednoel M."/>
            <person name="Hagmann J."/>
            <person name="Chen-Min-Tao R."/>
            <person name="Iglesias-Fernandez R."/>
            <person name="Schuster S.C."/>
            <person name="Alonso-Blanco C."/>
            <person name="Roudier F."/>
            <person name="Carbonero P."/>
            <person name="Paz-Ares J."/>
            <person name="Davis S.J."/>
            <person name="Pecinka A."/>
            <person name="Quesneville H."/>
            <person name="Colot V."/>
            <person name="Lysak M.A."/>
            <person name="Weigel D."/>
            <person name="Coupland G."/>
            <person name="Schneeberger K."/>
        </authorList>
    </citation>
    <scope>NUCLEOTIDE SEQUENCE [LARGE SCALE GENOMIC DNA]</scope>
    <source>
        <strain evidence="4">cv. Pajares</strain>
    </source>
</reference>
<dbReference type="InterPro" id="IPR006652">
    <property type="entry name" value="Kelch_1"/>
</dbReference>
<dbReference type="OMA" id="DSLTCFY"/>
<dbReference type="eggNOG" id="KOG1072">
    <property type="taxonomic scope" value="Eukaryota"/>
</dbReference>
<dbReference type="SUPFAM" id="SSF117281">
    <property type="entry name" value="Kelch motif"/>
    <property type="match status" value="1"/>
</dbReference>
<feature type="domain" description="F-box" evidence="2">
    <location>
        <begin position="26"/>
        <end position="72"/>
    </location>
</feature>
<keyword evidence="4" id="KW-1185">Reference proteome</keyword>
<protein>
    <recommendedName>
        <fullName evidence="2">F-box domain-containing protein</fullName>
    </recommendedName>
</protein>
<dbReference type="PANTHER" id="PTHR24414">
    <property type="entry name" value="F-BOX/KELCH-REPEAT PROTEIN SKIP4"/>
    <property type="match status" value="1"/>
</dbReference>
<dbReference type="PROSITE" id="PS50181">
    <property type="entry name" value="FBOX"/>
    <property type="match status" value="1"/>
</dbReference>
<dbReference type="AlphaFoldDB" id="A0A087GFG8"/>
<accession>A0A087GFG8</accession>
<feature type="region of interest" description="Disordered" evidence="1">
    <location>
        <begin position="1"/>
        <end position="22"/>
    </location>
</feature>
<evidence type="ECO:0000313" key="4">
    <source>
        <dbReference type="Proteomes" id="UP000029120"/>
    </source>
</evidence>
<organism evidence="3 4">
    <name type="scientific">Arabis alpina</name>
    <name type="common">Alpine rock-cress</name>
    <dbReference type="NCBI Taxonomy" id="50452"/>
    <lineage>
        <taxon>Eukaryota</taxon>
        <taxon>Viridiplantae</taxon>
        <taxon>Streptophyta</taxon>
        <taxon>Embryophyta</taxon>
        <taxon>Tracheophyta</taxon>
        <taxon>Spermatophyta</taxon>
        <taxon>Magnoliopsida</taxon>
        <taxon>eudicotyledons</taxon>
        <taxon>Gunneridae</taxon>
        <taxon>Pentapetalae</taxon>
        <taxon>rosids</taxon>
        <taxon>malvids</taxon>
        <taxon>Brassicales</taxon>
        <taxon>Brassicaceae</taxon>
        <taxon>Arabideae</taxon>
        <taxon>Arabis</taxon>
    </lineage>
</organism>
<dbReference type="SUPFAM" id="SSF81383">
    <property type="entry name" value="F-box domain"/>
    <property type="match status" value="1"/>
</dbReference>
<sequence length="238" mass="26573">MSLQLKPPEEKTKSSSLPPSLPPSLTPSFSLLPDEITINYLARIPRSYYPTLSIVCKSFRLLLSSTEIFRERSRLGTTEQCLYACITDNEHQFSQWFTDNRIPPNSSVIKKTIRPLLVSITSSNFPSLANATTVAVGSEIYVMGGPFNKAPSSAVQILDCRSHTWRDAPSMNVARKNARPCVHDGKIYVFGGCQRLEDDEPWGELISSPACSRCLCLNELYPSWRKEKVAEAKGEQQA</sequence>
<gene>
    <name evidence="3" type="ordered locus">AALP_Aa7g023100</name>
</gene>
<dbReference type="InterPro" id="IPR015915">
    <property type="entry name" value="Kelch-typ_b-propeller"/>
</dbReference>
<dbReference type="Gene3D" id="2.120.10.80">
    <property type="entry name" value="Kelch-type beta propeller"/>
    <property type="match status" value="1"/>
</dbReference>
<dbReference type="Pfam" id="PF00646">
    <property type="entry name" value="F-box"/>
    <property type="match status" value="1"/>
</dbReference>
<dbReference type="InterPro" id="IPR057499">
    <property type="entry name" value="Kelch_FKB95"/>
</dbReference>